<keyword evidence="3" id="KW-1185">Reference proteome</keyword>
<dbReference type="SUPFAM" id="SSF55729">
    <property type="entry name" value="Acyl-CoA N-acyltransferases (Nat)"/>
    <property type="match status" value="1"/>
</dbReference>
<evidence type="ECO:0000313" key="2">
    <source>
        <dbReference type="EMBL" id="MFC3148889.1"/>
    </source>
</evidence>
<evidence type="ECO:0000259" key="1">
    <source>
        <dbReference type="PROSITE" id="PS51186"/>
    </source>
</evidence>
<dbReference type="EMBL" id="JBHRTI010000010">
    <property type="protein sequence ID" value="MFC3148889.1"/>
    <property type="molecule type" value="Genomic_DNA"/>
</dbReference>
<dbReference type="InterPro" id="IPR051908">
    <property type="entry name" value="Ribosomal_N-acetyltransferase"/>
</dbReference>
<evidence type="ECO:0000313" key="3">
    <source>
        <dbReference type="Proteomes" id="UP001595556"/>
    </source>
</evidence>
<sequence length="195" mass="21710">MSTTADSPLTLAEFGSLSTERLIVRPVEEGDLPDLLAVNGDAETTRFLPYAAWRHLDDARAWLQRMRGIEASGTALQLVVEQRSDGRVIGTVLLFKWDAASARIELGYVLARSHWGQGLMHEALRGVCARLFSALAIRRIEAEVDVANTASHQLLLRLGFAVEGRLRQRWVVRERCYDVHLYGLLATDPGPDFKG</sequence>
<proteinExistence type="predicted"/>
<dbReference type="GO" id="GO:0016746">
    <property type="term" value="F:acyltransferase activity"/>
    <property type="evidence" value="ECO:0007669"/>
    <property type="project" value="UniProtKB-KW"/>
</dbReference>
<organism evidence="2 3">
    <name type="scientific">Piscinibacterium candidicorallinum</name>
    <dbReference type="NCBI Taxonomy" id="1793872"/>
    <lineage>
        <taxon>Bacteria</taxon>
        <taxon>Pseudomonadati</taxon>
        <taxon>Pseudomonadota</taxon>
        <taxon>Betaproteobacteria</taxon>
        <taxon>Burkholderiales</taxon>
        <taxon>Piscinibacterium</taxon>
    </lineage>
</organism>
<dbReference type="PANTHER" id="PTHR43441:SF11">
    <property type="entry name" value="RIBOSOMAL-PROTEIN-SERINE ACETYLTRANSFERASE"/>
    <property type="match status" value="1"/>
</dbReference>
<accession>A0ABV7H4P1</accession>
<dbReference type="InterPro" id="IPR016181">
    <property type="entry name" value="Acyl_CoA_acyltransferase"/>
</dbReference>
<feature type="domain" description="N-acetyltransferase" evidence="1">
    <location>
        <begin position="22"/>
        <end position="179"/>
    </location>
</feature>
<keyword evidence="2" id="KW-0808">Transferase</keyword>
<comment type="caution">
    <text evidence="2">The sequence shown here is derived from an EMBL/GenBank/DDBJ whole genome shotgun (WGS) entry which is preliminary data.</text>
</comment>
<dbReference type="Gene3D" id="3.40.630.30">
    <property type="match status" value="1"/>
</dbReference>
<name>A0ABV7H4P1_9BURK</name>
<dbReference type="Proteomes" id="UP001595556">
    <property type="component" value="Unassembled WGS sequence"/>
</dbReference>
<dbReference type="RefSeq" id="WP_377305232.1">
    <property type="nucleotide sequence ID" value="NZ_CP180191.1"/>
</dbReference>
<protein>
    <submittedName>
        <fullName evidence="2">GNAT family N-acetyltransferase</fullName>
        <ecNumber evidence="2">2.3.-.-</ecNumber>
    </submittedName>
</protein>
<dbReference type="InterPro" id="IPR000182">
    <property type="entry name" value="GNAT_dom"/>
</dbReference>
<keyword evidence="2" id="KW-0012">Acyltransferase</keyword>
<dbReference type="PROSITE" id="PS51186">
    <property type="entry name" value="GNAT"/>
    <property type="match status" value="1"/>
</dbReference>
<dbReference type="EC" id="2.3.-.-" evidence="2"/>
<dbReference type="PANTHER" id="PTHR43441">
    <property type="entry name" value="RIBOSOMAL-PROTEIN-SERINE ACETYLTRANSFERASE"/>
    <property type="match status" value="1"/>
</dbReference>
<reference evidence="3" key="1">
    <citation type="journal article" date="2019" name="Int. J. Syst. Evol. Microbiol.">
        <title>The Global Catalogue of Microorganisms (GCM) 10K type strain sequencing project: providing services to taxonomists for standard genome sequencing and annotation.</title>
        <authorList>
            <consortium name="The Broad Institute Genomics Platform"/>
            <consortium name="The Broad Institute Genome Sequencing Center for Infectious Disease"/>
            <person name="Wu L."/>
            <person name="Ma J."/>
        </authorList>
    </citation>
    <scope>NUCLEOTIDE SEQUENCE [LARGE SCALE GENOMIC DNA]</scope>
    <source>
        <strain evidence="3">KCTC 52168</strain>
    </source>
</reference>
<gene>
    <name evidence="2" type="ORF">ACFOEN_14775</name>
</gene>
<dbReference type="Pfam" id="PF13302">
    <property type="entry name" value="Acetyltransf_3"/>
    <property type="match status" value="1"/>
</dbReference>